<keyword evidence="2" id="KW-0472">Membrane</keyword>
<gene>
    <name evidence="3" type="ORF">PAHAL_1G294700</name>
</gene>
<dbReference type="EMBL" id="CM008046">
    <property type="protein sequence ID" value="PAN06886.1"/>
    <property type="molecule type" value="Genomic_DNA"/>
</dbReference>
<dbReference type="Gramene" id="PAN06886">
    <property type="protein sequence ID" value="PAN06886"/>
    <property type="gene ID" value="PAHAL_1G294700"/>
</dbReference>
<evidence type="ECO:0000256" key="2">
    <source>
        <dbReference type="SAM" id="Phobius"/>
    </source>
</evidence>
<protein>
    <submittedName>
        <fullName evidence="3">Uncharacterized protein</fullName>
    </submittedName>
</protein>
<sequence>MASRRDGTGVEEDDPAPEPQPAAAAVRRGAPLHPPAFQLMLLAAVVIIGAAAAPLPLPRLLAAFVAWLVGYLSLFIPPL</sequence>
<evidence type="ECO:0000256" key="1">
    <source>
        <dbReference type="SAM" id="MobiDB-lite"/>
    </source>
</evidence>
<feature type="transmembrane region" description="Helical" evidence="2">
    <location>
        <begin position="60"/>
        <end position="77"/>
    </location>
</feature>
<dbReference type="Proteomes" id="UP000243499">
    <property type="component" value="Chromosome 1"/>
</dbReference>
<feature type="transmembrane region" description="Helical" evidence="2">
    <location>
        <begin position="36"/>
        <end position="53"/>
    </location>
</feature>
<evidence type="ECO:0000313" key="3">
    <source>
        <dbReference type="EMBL" id="PAN06886.1"/>
    </source>
</evidence>
<accession>A0A2S3GR12</accession>
<keyword evidence="2" id="KW-1133">Transmembrane helix</keyword>
<proteinExistence type="predicted"/>
<reference evidence="3" key="1">
    <citation type="submission" date="2018-04" db="EMBL/GenBank/DDBJ databases">
        <title>WGS assembly of Panicum hallii.</title>
        <authorList>
            <person name="Lovell J."/>
            <person name="Jenkins J."/>
            <person name="Lowry D."/>
            <person name="Mamidi S."/>
            <person name="Sreedasyam A."/>
            <person name="Weng X."/>
            <person name="Barry K."/>
            <person name="Bonette J."/>
            <person name="Campitelli B."/>
            <person name="Daum C."/>
            <person name="Gordon S."/>
            <person name="Gould B."/>
            <person name="Lipzen A."/>
            <person name="Macqueen A."/>
            <person name="Palacio-Mejia J."/>
            <person name="Plott C."/>
            <person name="Shakirov E."/>
            <person name="Shu S."/>
            <person name="Yoshinaga Y."/>
            <person name="Zane M."/>
            <person name="Rokhsar D."/>
            <person name="Grimwood J."/>
            <person name="Schmutz J."/>
            <person name="Juenger T."/>
        </authorList>
    </citation>
    <scope>NUCLEOTIDE SEQUENCE [LARGE SCALE GENOMIC DNA]</scope>
    <source>
        <strain evidence="3">FIL2</strain>
    </source>
</reference>
<name>A0A2S3GR12_9POAL</name>
<keyword evidence="2" id="KW-0812">Transmembrane</keyword>
<organism evidence="3">
    <name type="scientific">Panicum hallii</name>
    <dbReference type="NCBI Taxonomy" id="206008"/>
    <lineage>
        <taxon>Eukaryota</taxon>
        <taxon>Viridiplantae</taxon>
        <taxon>Streptophyta</taxon>
        <taxon>Embryophyta</taxon>
        <taxon>Tracheophyta</taxon>
        <taxon>Spermatophyta</taxon>
        <taxon>Magnoliopsida</taxon>
        <taxon>Liliopsida</taxon>
        <taxon>Poales</taxon>
        <taxon>Poaceae</taxon>
        <taxon>PACMAD clade</taxon>
        <taxon>Panicoideae</taxon>
        <taxon>Panicodae</taxon>
        <taxon>Paniceae</taxon>
        <taxon>Panicinae</taxon>
        <taxon>Panicum</taxon>
        <taxon>Panicum sect. Panicum</taxon>
    </lineage>
</organism>
<dbReference type="AlphaFoldDB" id="A0A2S3GR12"/>
<feature type="region of interest" description="Disordered" evidence="1">
    <location>
        <begin position="1"/>
        <end position="27"/>
    </location>
</feature>